<evidence type="ECO:0000313" key="4">
    <source>
        <dbReference type="Proteomes" id="UP000294933"/>
    </source>
</evidence>
<dbReference type="STRING" id="50990.A0A4Y7PSM3"/>
<protein>
    <submittedName>
        <fullName evidence="3">Tcp11-domain-containing protein</fullName>
    </submittedName>
</protein>
<dbReference type="Proteomes" id="UP000294933">
    <property type="component" value="Unassembled WGS sequence"/>
</dbReference>
<feature type="compositionally biased region" description="Polar residues" evidence="2">
    <location>
        <begin position="52"/>
        <end position="62"/>
    </location>
</feature>
<feature type="compositionally biased region" description="Low complexity" evidence="2">
    <location>
        <begin position="737"/>
        <end position="779"/>
    </location>
</feature>
<evidence type="ECO:0000256" key="1">
    <source>
        <dbReference type="ARBA" id="ARBA00010954"/>
    </source>
</evidence>
<dbReference type="PANTHER" id="PTHR12832">
    <property type="entry name" value="TESTIS-SPECIFIC PROTEIN PBS13 T-COMPLEX 11"/>
    <property type="match status" value="1"/>
</dbReference>
<evidence type="ECO:0000256" key="2">
    <source>
        <dbReference type="SAM" id="MobiDB-lite"/>
    </source>
</evidence>
<feature type="region of interest" description="Disordered" evidence="2">
    <location>
        <begin position="692"/>
        <end position="711"/>
    </location>
</feature>
<feature type="compositionally biased region" description="Low complexity" evidence="2">
    <location>
        <begin position="345"/>
        <end position="385"/>
    </location>
</feature>
<feature type="compositionally biased region" description="Polar residues" evidence="2">
    <location>
        <begin position="33"/>
        <end position="45"/>
    </location>
</feature>
<feature type="region of interest" description="Disordered" evidence="2">
    <location>
        <begin position="735"/>
        <end position="779"/>
    </location>
</feature>
<dbReference type="AlphaFoldDB" id="A0A4Y7PSM3"/>
<comment type="similarity">
    <text evidence="1">Belongs to the TCP11 family.</text>
</comment>
<accession>A0A4Y7PSM3</accession>
<dbReference type="Pfam" id="PF05794">
    <property type="entry name" value="Tcp11"/>
    <property type="match status" value="2"/>
</dbReference>
<keyword evidence="4" id="KW-1185">Reference proteome</keyword>
<organism evidence="3 4">
    <name type="scientific">Rickenella mellea</name>
    <dbReference type="NCBI Taxonomy" id="50990"/>
    <lineage>
        <taxon>Eukaryota</taxon>
        <taxon>Fungi</taxon>
        <taxon>Dikarya</taxon>
        <taxon>Basidiomycota</taxon>
        <taxon>Agaricomycotina</taxon>
        <taxon>Agaricomycetes</taxon>
        <taxon>Hymenochaetales</taxon>
        <taxon>Rickenellaceae</taxon>
        <taxon>Rickenella</taxon>
    </lineage>
</organism>
<dbReference type="EMBL" id="ML170215">
    <property type="protein sequence ID" value="TDL17862.1"/>
    <property type="molecule type" value="Genomic_DNA"/>
</dbReference>
<feature type="compositionally biased region" description="Basic and acidic residues" evidence="2">
    <location>
        <begin position="1"/>
        <end position="10"/>
    </location>
</feature>
<sequence length="893" mass="96240">MNDPAHESIDTVHTQQLQDRKRKSAAVDHTDHTNPLCSSPASSLSKPFDWQQLESSSASSVNVDEYHDYNVQDEATPRPKRPRIDTDVSRPQRAQPPPPPPTHFSKVIILARNRRACSHSKTPDIHLRTAREKLKSSGANPPRHVKFGPPSLSKCPASGPGPSEGSLSRHWNLNCLAGGLNLLHCAEHCHPFVPSVYPPITRDTLRELDLDAILRNPQLRHDLLFDAGLQFRPTTSRRKREATDTYWAAIKRELSTGCTCFSFDEKSRHVVPEKCICASAAARVPGPEVHAVLAVSDRTPAHGQGQGAGQGQGQGMVWTVRMPSRIRPLIVELLEVILSIILPTPSAPSSPSSPSSQSSSPTSSSSSPTSPISPSGCTPTPTCTSRRLTPEHLSQITLLRAGLDPDLIQQELQHNLFDPSGLFRALGEILKSHCAPMRDASIDAMVEMAQMCKPGSGGGVDEALGAFRMCFEVLEVMKLDVANHQLSALRPFLIESAPEFELKTFGERHDRGELSLSTTRAWLSSARTKHSSQPLSLPLSPSVPLPSRHTTQLTIATALTDLLFYPPSSPPTSLPPLPTTTPINKGLPSIVPLPGYPETLFLDHSRVLLLTADVGDLMAVYVLLMLYRQLVFTSTGGNGVGRPKIEESEVEKLKKEIWEVGPQRLGLCFCKGHELDASSSALAAEVVSSSSSATEEINSRHAGHKDKDAEKWRKGMRDVILQVAWRAELTRNGVPFASSPSSPSSPSSSSSPSASASADVDMDTTTPSPSSTSAHTTIAPSEQLIRLANGWCESHLREGSPLCGLLRKRLRDAVYESVVASLAGAGAAGFGGNVGVGARPRSKDAGGASTSTGTNGLDALSAEITHLGQRIAKLAALHMWVYGSFYEQKGFFS</sequence>
<feature type="region of interest" description="Disordered" evidence="2">
    <location>
        <begin position="133"/>
        <end position="163"/>
    </location>
</feature>
<dbReference type="OrthoDB" id="276323at2759"/>
<dbReference type="GO" id="GO:0010737">
    <property type="term" value="P:protein kinase A signaling"/>
    <property type="evidence" value="ECO:0007669"/>
    <property type="project" value="TreeGrafter"/>
</dbReference>
<evidence type="ECO:0000313" key="3">
    <source>
        <dbReference type="EMBL" id="TDL17862.1"/>
    </source>
</evidence>
<dbReference type="VEuPathDB" id="FungiDB:BD410DRAFT_793897"/>
<feature type="region of interest" description="Disordered" evidence="2">
    <location>
        <begin position="1"/>
        <end position="104"/>
    </location>
</feature>
<reference evidence="3 4" key="1">
    <citation type="submission" date="2018-06" db="EMBL/GenBank/DDBJ databases">
        <title>A transcriptomic atlas of mushroom development highlights an independent origin of complex multicellularity.</title>
        <authorList>
            <consortium name="DOE Joint Genome Institute"/>
            <person name="Krizsan K."/>
            <person name="Almasi E."/>
            <person name="Merenyi Z."/>
            <person name="Sahu N."/>
            <person name="Viragh M."/>
            <person name="Koszo T."/>
            <person name="Mondo S."/>
            <person name="Kiss B."/>
            <person name="Balint B."/>
            <person name="Kues U."/>
            <person name="Barry K."/>
            <person name="Hegedus J.C."/>
            <person name="Henrissat B."/>
            <person name="Johnson J."/>
            <person name="Lipzen A."/>
            <person name="Ohm R."/>
            <person name="Nagy I."/>
            <person name="Pangilinan J."/>
            <person name="Yan J."/>
            <person name="Xiong Y."/>
            <person name="Grigoriev I.V."/>
            <person name="Hibbett D.S."/>
            <person name="Nagy L.G."/>
        </authorList>
    </citation>
    <scope>NUCLEOTIDE SEQUENCE [LARGE SCALE GENOMIC DNA]</scope>
    <source>
        <strain evidence="3 4">SZMC22713</strain>
    </source>
</reference>
<feature type="region of interest" description="Disordered" evidence="2">
    <location>
        <begin position="345"/>
        <end position="386"/>
    </location>
</feature>
<gene>
    <name evidence="3" type="ORF">BD410DRAFT_793897</name>
</gene>
<dbReference type="PANTHER" id="PTHR12832:SF11">
    <property type="entry name" value="LD23868P"/>
    <property type="match status" value="1"/>
</dbReference>
<dbReference type="InterPro" id="IPR008862">
    <property type="entry name" value="Tcp11"/>
</dbReference>
<name>A0A4Y7PSM3_9AGAM</name>
<proteinExistence type="inferred from homology"/>